<protein>
    <submittedName>
        <fullName evidence="1">Uncharacterized protein</fullName>
    </submittedName>
</protein>
<gene>
    <name evidence="1" type="ORF">JNE38_16620</name>
</gene>
<organism evidence="1 2">
    <name type="scientific">Brevibacillus choshinensis</name>
    <dbReference type="NCBI Taxonomy" id="54911"/>
    <lineage>
        <taxon>Bacteria</taxon>
        <taxon>Bacillati</taxon>
        <taxon>Bacillota</taxon>
        <taxon>Bacilli</taxon>
        <taxon>Bacillales</taxon>
        <taxon>Paenibacillaceae</taxon>
        <taxon>Brevibacillus</taxon>
    </lineage>
</organism>
<sequence length="70" mass="8362">MAKVRDLLKFKKQKKNEPISFAEHLERAKERRRKSLPNKPAEVMRLDQLRRLMGDTGPRQFLKDKGNRCK</sequence>
<dbReference type="RefSeq" id="WP_203254784.1">
    <property type="nucleotide sequence ID" value="NZ_CP069127.1"/>
</dbReference>
<evidence type="ECO:0000313" key="2">
    <source>
        <dbReference type="Proteomes" id="UP000596248"/>
    </source>
</evidence>
<keyword evidence="2" id="KW-1185">Reference proteome</keyword>
<reference evidence="1 2" key="1">
    <citation type="submission" date="2021-01" db="EMBL/GenBank/DDBJ databases">
        <title>Identification of strong promoters based on the transcriptome of Brevibacillus choshinensis.</title>
        <authorList>
            <person name="Yao D."/>
            <person name="Zhang K."/>
            <person name="Wu J."/>
        </authorList>
    </citation>
    <scope>NUCLEOTIDE SEQUENCE [LARGE SCALE GENOMIC DNA]</scope>
    <source>
        <strain evidence="1 2">HPD31-SP3</strain>
    </source>
</reference>
<name>A0ABX7FGF2_BRECH</name>
<dbReference type="Proteomes" id="UP000596248">
    <property type="component" value="Chromosome"/>
</dbReference>
<proteinExistence type="predicted"/>
<evidence type="ECO:0000313" key="1">
    <source>
        <dbReference type="EMBL" id="QRG65266.1"/>
    </source>
</evidence>
<dbReference type="EMBL" id="CP069127">
    <property type="protein sequence ID" value="QRG65266.1"/>
    <property type="molecule type" value="Genomic_DNA"/>
</dbReference>
<accession>A0ABX7FGF2</accession>